<organism evidence="2">
    <name type="scientific">Tanacetum cinerariifolium</name>
    <name type="common">Dalmatian daisy</name>
    <name type="synonym">Chrysanthemum cinerariifolium</name>
    <dbReference type="NCBI Taxonomy" id="118510"/>
    <lineage>
        <taxon>Eukaryota</taxon>
        <taxon>Viridiplantae</taxon>
        <taxon>Streptophyta</taxon>
        <taxon>Embryophyta</taxon>
        <taxon>Tracheophyta</taxon>
        <taxon>Spermatophyta</taxon>
        <taxon>Magnoliopsida</taxon>
        <taxon>eudicotyledons</taxon>
        <taxon>Gunneridae</taxon>
        <taxon>Pentapetalae</taxon>
        <taxon>asterids</taxon>
        <taxon>campanulids</taxon>
        <taxon>Asterales</taxon>
        <taxon>Asteraceae</taxon>
        <taxon>Asteroideae</taxon>
        <taxon>Anthemideae</taxon>
        <taxon>Anthemidinae</taxon>
        <taxon>Tanacetum</taxon>
    </lineage>
</organism>
<comment type="caution">
    <text evidence="2">The sequence shown here is derived from an EMBL/GenBank/DDBJ whole genome shotgun (WGS) entry which is preliminary data.</text>
</comment>
<reference evidence="2" key="1">
    <citation type="journal article" date="2019" name="Sci. Rep.">
        <title>Draft genome of Tanacetum cinerariifolium, the natural source of mosquito coil.</title>
        <authorList>
            <person name="Yamashiro T."/>
            <person name="Shiraishi A."/>
            <person name="Satake H."/>
            <person name="Nakayama K."/>
        </authorList>
    </citation>
    <scope>NUCLEOTIDE SEQUENCE</scope>
</reference>
<dbReference type="AlphaFoldDB" id="A0A699T5R2"/>
<protein>
    <submittedName>
        <fullName evidence="2">Uncharacterized protein</fullName>
    </submittedName>
</protein>
<accession>A0A699T5R2</accession>
<feature type="non-terminal residue" evidence="2">
    <location>
        <position position="114"/>
    </location>
</feature>
<evidence type="ECO:0000256" key="1">
    <source>
        <dbReference type="SAM" id="MobiDB-lite"/>
    </source>
</evidence>
<gene>
    <name evidence="2" type="ORF">Tci_876470</name>
</gene>
<feature type="compositionally biased region" description="Basic and acidic residues" evidence="1">
    <location>
        <begin position="42"/>
        <end position="51"/>
    </location>
</feature>
<dbReference type="EMBL" id="BKCJ011212260">
    <property type="protein sequence ID" value="GFD04501.1"/>
    <property type="molecule type" value="Genomic_DNA"/>
</dbReference>
<evidence type="ECO:0000313" key="2">
    <source>
        <dbReference type="EMBL" id="GFD04501.1"/>
    </source>
</evidence>
<name>A0A699T5R2_TANCI</name>
<proteinExistence type="predicted"/>
<sequence length="114" mass="13254">MNTSRSYLTAPEHRECYDGLIKSYNLDKDFFSSYDVYSLKLSRQDKDKDKGPSAGSDRGFKKRKISKDSEPTKSLKKKIQRLGLLKAPSLNQNPVERLFIRRNQSSRLEILIRL</sequence>
<feature type="region of interest" description="Disordered" evidence="1">
    <location>
        <begin position="42"/>
        <end position="77"/>
    </location>
</feature>